<sequence length="223" mass="25203">MCNLYSNTIPQETMRRLFDVKPENDQLGNAQPLTAIFPKGDAPIITLDADGERRLEVSHWGFVLPQKSKVTGEPIQPKAVNNARDDKLLTSRFWKTSFETRRCLVPATSFCEAKGKKPATYYWFGLKGEDARPPFVFAGVWRFFKGQYGQEKRSLVTSSIITTKPNELVRDVHPDRMPVILSPENLEVWLHGSPEDAFPLIAPFPSEQMTIHKRGEALKSDAG</sequence>
<keyword evidence="3" id="KW-0227">DNA damage</keyword>
<dbReference type="Gene3D" id="3.90.1680.10">
    <property type="entry name" value="SOS response associated peptidase-like"/>
    <property type="match status" value="1"/>
</dbReference>
<dbReference type="InterPro" id="IPR003738">
    <property type="entry name" value="SRAP"/>
</dbReference>
<keyword evidence="6" id="KW-0238">DNA-binding</keyword>
<name>A0AAE3J345_9RHOB</name>
<keyword evidence="2 8" id="KW-0645">Protease</keyword>
<dbReference type="GO" id="GO:0106300">
    <property type="term" value="P:protein-DNA covalent cross-linking repair"/>
    <property type="evidence" value="ECO:0007669"/>
    <property type="project" value="InterPro"/>
</dbReference>
<keyword evidence="4 8" id="KW-0378">Hydrolase</keyword>
<dbReference type="RefSeq" id="WP_263954899.1">
    <property type="nucleotide sequence ID" value="NZ_JAOYFC010000005.1"/>
</dbReference>
<dbReference type="GO" id="GO:0006508">
    <property type="term" value="P:proteolysis"/>
    <property type="evidence" value="ECO:0007669"/>
    <property type="project" value="UniProtKB-KW"/>
</dbReference>
<evidence type="ECO:0000313" key="10">
    <source>
        <dbReference type="Proteomes" id="UP001208041"/>
    </source>
</evidence>
<dbReference type="PANTHER" id="PTHR13604">
    <property type="entry name" value="DC12-RELATED"/>
    <property type="match status" value="1"/>
</dbReference>
<keyword evidence="5" id="KW-0190">Covalent protein-DNA linkage</keyword>
<evidence type="ECO:0000256" key="7">
    <source>
        <dbReference type="ARBA" id="ARBA00023239"/>
    </source>
</evidence>
<protein>
    <recommendedName>
        <fullName evidence="8">Abasic site processing protein</fullName>
        <ecNumber evidence="8">3.4.-.-</ecNumber>
    </recommendedName>
</protein>
<dbReference type="EMBL" id="JAOYFC010000005">
    <property type="protein sequence ID" value="MCV6825923.1"/>
    <property type="molecule type" value="Genomic_DNA"/>
</dbReference>
<dbReference type="InterPro" id="IPR036590">
    <property type="entry name" value="SRAP-like"/>
</dbReference>
<dbReference type="Pfam" id="PF02586">
    <property type="entry name" value="SRAP"/>
    <property type="match status" value="1"/>
</dbReference>
<dbReference type="GO" id="GO:0016829">
    <property type="term" value="F:lyase activity"/>
    <property type="evidence" value="ECO:0007669"/>
    <property type="project" value="UniProtKB-KW"/>
</dbReference>
<dbReference type="PANTHER" id="PTHR13604:SF0">
    <property type="entry name" value="ABASIC SITE PROCESSING PROTEIN HMCES"/>
    <property type="match status" value="1"/>
</dbReference>
<dbReference type="AlphaFoldDB" id="A0AAE3J345"/>
<organism evidence="9 10">
    <name type="scientific">Halocynthiibacter halioticoli</name>
    <dbReference type="NCBI Taxonomy" id="2986804"/>
    <lineage>
        <taxon>Bacteria</taxon>
        <taxon>Pseudomonadati</taxon>
        <taxon>Pseudomonadota</taxon>
        <taxon>Alphaproteobacteria</taxon>
        <taxon>Rhodobacterales</taxon>
        <taxon>Paracoccaceae</taxon>
        <taxon>Halocynthiibacter</taxon>
    </lineage>
</organism>
<evidence type="ECO:0000313" key="9">
    <source>
        <dbReference type="EMBL" id="MCV6825923.1"/>
    </source>
</evidence>
<evidence type="ECO:0000256" key="8">
    <source>
        <dbReference type="RuleBase" id="RU364100"/>
    </source>
</evidence>
<keyword evidence="10" id="KW-1185">Reference proteome</keyword>
<dbReference type="Proteomes" id="UP001208041">
    <property type="component" value="Unassembled WGS sequence"/>
</dbReference>
<keyword evidence="7" id="KW-0456">Lyase</keyword>
<evidence type="ECO:0000256" key="3">
    <source>
        <dbReference type="ARBA" id="ARBA00022763"/>
    </source>
</evidence>
<proteinExistence type="inferred from homology"/>
<reference evidence="9" key="1">
    <citation type="submission" date="2022-10" db="EMBL/GenBank/DDBJ databases">
        <authorList>
            <person name="Yue Y."/>
        </authorList>
    </citation>
    <scope>NUCLEOTIDE SEQUENCE</scope>
    <source>
        <strain evidence="9">Z654</strain>
    </source>
</reference>
<evidence type="ECO:0000256" key="6">
    <source>
        <dbReference type="ARBA" id="ARBA00023125"/>
    </source>
</evidence>
<dbReference type="EC" id="3.4.-.-" evidence="8"/>
<evidence type="ECO:0000256" key="1">
    <source>
        <dbReference type="ARBA" id="ARBA00008136"/>
    </source>
</evidence>
<evidence type="ECO:0000256" key="4">
    <source>
        <dbReference type="ARBA" id="ARBA00022801"/>
    </source>
</evidence>
<evidence type="ECO:0000256" key="2">
    <source>
        <dbReference type="ARBA" id="ARBA00022670"/>
    </source>
</evidence>
<dbReference type="GO" id="GO:0003697">
    <property type="term" value="F:single-stranded DNA binding"/>
    <property type="evidence" value="ECO:0007669"/>
    <property type="project" value="InterPro"/>
</dbReference>
<accession>A0AAE3J345</accession>
<dbReference type="SUPFAM" id="SSF143081">
    <property type="entry name" value="BB1717-like"/>
    <property type="match status" value="1"/>
</dbReference>
<comment type="caution">
    <text evidence="9">The sequence shown here is derived from an EMBL/GenBank/DDBJ whole genome shotgun (WGS) entry which is preliminary data.</text>
</comment>
<dbReference type="GO" id="GO:0008233">
    <property type="term" value="F:peptidase activity"/>
    <property type="evidence" value="ECO:0007669"/>
    <property type="project" value="UniProtKB-KW"/>
</dbReference>
<evidence type="ECO:0000256" key="5">
    <source>
        <dbReference type="ARBA" id="ARBA00023124"/>
    </source>
</evidence>
<gene>
    <name evidence="9" type="ORF">OH136_15275</name>
</gene>
<comment type="similarity">
    <text evidence="1 8">Belongs to the SOS response-associated peptidase family.</text>
</comment>